<dbReference type="Proteomes" id="UP000327493">
    <property type="component" value="Chromosome 5"/>
</dbReference>
<feature type="region of interest" description="Disordered" evidence="1">
    <location>
        <begin position="74"/>
        <end position="119"/>
    </location>
</feature>
<dbReference type="AlphaFoldDB" id="A0A5J5DHL9"/>
<feature type="compositionally biased region" description="Acidic residues" evidence="1">
    <location>
        <begin position="107"/>
        <end position="119"/>
    </location>
</feature>
<protein>
    <submittedName>
        <fullName evidence="2">Uncharacterized protein</fullName>
    </submittedName>
</protein>
<accession>A0A5J5DHL9</accession>
<evidence type="ECO:0000313" key="2">
    <source>
        <dbReference type="EMBL" id="KAA8592866.1"/>
    </source>
</evidence>
<sequence length="183" mass="19298">MIAVLCAASKDTLTAVHCADFKDTDNCSKTVRYAAFKDTDNRSKTVLCAAFKDTVITALRSVLCAANNTLTADGAASANPSRGPPPRAQPPSVARGNANNIVRDGEAGDDDDDDDDDDNITVLPKTETFCCISAFGASKTCPRSTGLTNQGALPTPPGWQRLFFLLLFNPSHPTLKAGYLATA</sequence>
<dbReference type="EMBL" id="VOFY01000005">
    <property type="protein sequence ID" value="KAA8592866.1"/>
    <property type="molecule type" value="Genomic_DNA"/>
</dbReference>
<organism evidence="2 3">
    <name type="scientific">Etheostoma spectabile</name>
    <name type="common">orangethroat darter</name>
    <dbReference type="NCBI Taxonomy" id="54343"/>
    <lineage>
        <taxon>Eukaryota</taxon>
        <taxon>Metazoa</taxon>
        <taxon>Chordata</taxon>
        <taxon>Craniata</taxon>
        <taxon>Vertebrata</taxon>
        <taxon>Euteleostomi</taxon>
        <taxon>Actinopterygii</taxon>
        <taxon>Neopterygii</taxon>
        <taxon>Teleostei</taxon>
        <taxon>Neoteleostei</taxon>
        <taxon>Acanthomorphata</taxon>
        <taxon>Eupercaria</taxon>
        <taxon>Perciformes</taxon>
        <taxon>Percoidei</taxon>
        <taxon>Percidae</taxon>
        <taxon>Etheostomatinae</taxon>
        <taxon>Etheostoma</taxon>
    </lineage>
</organism>
<reference evidence="2 3" key="1">
    <citation type="submission" date="2019-08" db="EMBL/GenBank/DDBJ databases">
        <title>A chromosome-level genome assembly, high-density linkage maps, and genome scans reveal the genomic architecture of hybrid incompatibilities underlying speciation via character displacement in darters (Percidae: Etheostominae).</title>
        <authorList>
            <person name="Moran R.L."/>
            <person name="Catchen J.M."/>
            <person name="Fuller R.C."/>
        </authorList>
    </citation>
    <scope>NUCLEOTIDE SEQUENCE [LARGE SCALE GENOMIC DNA]</scope>
    <source>
        <strain evidence="2">EspeVRDwgs_2016</strain>
        <tissue evidence="2">Muscle</tissue>
    </source>
</reference>
<feature type="non-terminal residue" evidence="2">
    <location>
        <position position="183"/>
    </location>
</feature>
<name>A0A5J5DHL9_9PERO</name>
<gene>
    <name evidence="2" type="ORF">FQN60_018321</name>
</gene>
<proteinExistence type="predicted"/>
<keyword evidence="3" id="KW-1185">Reference proteome</keyword>
<comment type="caution">
    <text evidence="2">The sequence shown here is derived from an EMBL/GenBank/DDBJ whole genome shotgun (WGS) entry which is preliminary data.</text>
</comment>
<evidence type="ECO:0000313" key="3">
    <source>
        <dbReference type="Proteomes" id="UP000327493"/>
    </source>
</evidence>
<evidence type="ECO:0000256" key="1">
    <source>
        <dbReference type="SAM" id="MobiDB-lite"/>
    </source>
</evidence>